<protein>
    <submittedName>
        <fullName evidence="9">Bardet-Biedl syndrome 5</fullName>
    </submittedName>
</protein>
<comment type="similarity">
    <text evidence="3">Belongs to the BBS5 family.</text>
</comment>
<reference evidence="9" key="3">
    <citation type="submission" date="2025-09" db="UniProtKB">
        <authorList>
            <consortium name="Ensembl"/>
        </authorList>
    </citation>
    <scope>IDENTIFICATION</scope>
    <source>
        <strain evidence="9">Thoroughbred</strain>
    </source>
</reference>
<dbReference type="InterPro" id="IPR006606">
    <property type="entry name" value="BBL5"/>
</dbReference>
<organism evidence="9 10">
    <name type="scientific">Equus caballus</name>
    <name type="common">Horse</name>
    <dbReference type="NCBI Taxonomy" id="9796"/>
    <lineage>
        <taxon>Eukaryota</taxon>
        <taxon>Metazoa</taxon>
        <taxon>Chordata</taxon>
        <taxon>Craniata</taxon>
        <taxon>Vertebrata</taxon>
        <taxon>Euteleostomi</taxon>
        <taxon>Mammalia</taxon>
        <taxon>Eutheria</taxon>
        <taxon>Laurasiatheria</taxon>
        <taxon>Perissodactyla</taxon>
        <taxon>Equidae</taxon>
        <taxon>Equus</taxon>
    </lineage>
</organism>
<evidence type="ECO:0000256" key="1">
    <source>
        <dbReference type="ARBA" id="ARBA00004138"/>
    </source>
</evidence>
<accession>A0A9L0SZI5</accession>
<evidence type="ECO:0000259" key="8">
    <source>
        <dbReference type="SMART" id="SM00683"/>
    </source>
</evidence>
<dbReference type="GeneTree" id="ENSGT00390000002753"/>
<dbReference type="AlphaFoldDB" id="A0A9L0SZI5"/>
<keyword evidence="10" id="KW-1185">Reference proteome</keyword>
<reference evidence="9 10" key="1">
    <citation type="journal article" date="2009" name="Science">
        <title>Genome sequence, comparative analysis, and population genetics of the domestic horse.</title>
        <authorList>
            <consortium name="Broad Institute Genome Sequencing Platform"/>
            <consortium name="Broad Institute Whole Genome Assembly Team"/>
            <person name="Wade C.M."/>
            <person name="Giulotto E."/>
            <person name="Sigurdsson S."/>
            <person name="Zoli M."/>
            <person name="Gnerre S."/>
            <person name="Imsland F."/>
            <person name="Lear T.L."/>
            <person name="Adelson D.L."/>
            <person name="Bailey E."/>
            <person name="Bellone R.R."/>
            <person name="Bloecker H."/>
            <person name="Distl O."/>
            <person name="Edgar R.C."/>
            <person name="Garber M."/>
            <person name="Leeb T."/>
            <person name="Mauceli E."/>
            <person name="MacLeod J.N."/>
            <person name="Penedo M.C.T."/>
            <person name="Raison J.M."/>
            <person name="Sharpe T."/>
            <person name="Vogel J."/>
            <person name="Andersson L."/>
            <person name="Antczak D.F."/>
            <person name="Biagi T."/>
            <person name="Binns M.M."/>
            <person name="Chowdhary B.P."/>
            <person name="Coleman S.J."/>
            <person name="Della Valle G."/>
            <person name="Fryc S."/>
            <person name="Guerin G."/>
            <person name="Hasegawa T."/>
            <person name="Hill E.W."/>
            <person name="Jurka J."/>
            <person name="Kiialainen A."/>
            <person name="Lindgren G."/>
            <person name="Liu J."/>
            <person name="Magnani E."/>
            <person name="Mickelson J.R."/>
            <person name="Murray J."/>
            <person name="Nergadze S.G."/>
            <person name="Onofrio R."/>
            <person name="Pedroni S."/>
            <person name="Piras M.F."/>
            <person name="Raudsepp T."/>
            <person name="Rocchi M."/>
            <person name="Roeed K.H."/>
            <person name="Ryder O.A."/>
            <person name="Searle S."/>
            <person name="Skow L."/>
            <person name="Swinburne J.E."/>
            <person name="Syvaenen A.C."/>
            <person name="Tozaki T."/>
            <person name="Valberg S.J."/>
            <person name="Vaudin M."/>
            <person name="White J.R."/>
            <person name="Zody M.C."/>
            <person name="Lander E.S."/>
            <person name="Lindblad-Toh K."/>
        </authorList>
    </citation>
    <scope>NUCLEOTIDE SEQUENCE [LARGE SCALE GENOMIC DNA]</scope>
    <source>
        <strain evidence="9 10">Thoroughbred</strain>
    </source>
</reference>
<dbReference type="Ensembl" id="ENSECAT00000089943.1">
    <property type="protein sequence ID" value="ENSECAP00000080258.1"/>
    <property type="gene ID" value="ENSECAG00000007520.4"/>
</dbReference>
<evidence type="ECO:0000256" key="4">
    <source>
        <dbReference type="ARBA" id="ARBA00022490"/>
    </source>
</evidence>
<evidence type="ECO:0000313" key="9">
    <source>
        <dbReference type="Ensembl" id="ENSECAP00000080258.1"/>
    </source>
</evidence>
<evidence type="ECO:0000256" key="7">
    <source>
        <dbReference type="ARBA" id="ARBA00023273"/>
    </source>
</evidence>
<reference evidence="9" key="2">
    <citation type="submission" date="2025-08" db="UniProtKB">
        <authorList>
            <consortium name="Ensembl"/>
        </authorList>
    </citation>
    <scope>IDENTIFICATION</scope>
    <source>
        <strain evidence="9">Thoroughbred</strain>
    </source>
</reference>
<dbReference type="GO" id="GO:0034464">
    <property type="term" value="C:BBSome"/>
    <property type="evidence" value="ECO:0007669"/>
    <property type="project" value="InterPro"/>
</dbReference>
<dbReference type="Proteomes" id="UP000002281">
    <property type="component" value="Chromosome 18"/>
</dbReference>
<evidence type="ECO:0000256" key="5">
    <source>
        <dbReference type="ARBA" id="ARBA00023069"/>
    </source>
</evidence>
<sequence>MSVLDALWEDRDIRFDVSSQQMKTRPGEVLIDCLDSIEDTKGNNGDRGRLLVTNLRIIWHSLAISRINLSVGYNCILNITTRTANSAAQCFIGLNPGHGHGTAHQTMLRQHPTCHN</sequence>
<dbReference type="Pfam" id="PF07289">
    <property type="entry name" value="BBL5"/>
    <property type="match status" value="1"/>
</dbReference>
<comment type="subcellular location">
    <subcellularLocation>
        <location evidence="1">Cell projection</location>
        <location evidence="1">Cilium</location>
    </subcellularLocation>
    <subcellularLocation>
        <location evidence="2">Cytoplasm</location>
        <location evidence="2">Cytoskeleton</location>
    </subcellularLocation>
</comment>
<dbReference type="GO" id="GO:0005856">
    <property type="term" value="C:cytoskeleton"/>
    <property type="evidence" value="ECO:0007669"/>
    <property type="project" value="UniProtKB-SubCell"/>
</dbReference>
<name>A0A9L0SZI5_HORSE</name>
<evidence type="ECO:0000256" key="3">
    <source>
        <dbReference type="ARBA" id="ARBA00005822"/>
    </source>
</evidence>
<keyword evidence="7" id="KW-0966">Cell projection</keyword>
<proteinExistence type="inferred from homology"/>
<evidence type="ECO:0000313" key="10">
    <source>
        <dbReference type="Proteomes" id="UP000002281"/>
    </source>
</evidence>
<dbReference type="PANTHER" id="PTHR21351:SF0">
    <property type="entry name" value="BARDET-BIEDL SYNDROME 5 PROTEIN"/>
    <property type="match status" value="1"/>
</dbReference>
<gene>
    <name evidence="9" type="primary">BBS5</name>
</gene>
<evidence type="ECO:0000256" key="6">
    <source>
        <dbReference type="ARBA" id="ARBA00023212"/>
    </source>
</evidence>
<keyword evidence="6" id="KW-0206">Cytoskeleton</keyword>
<dbReference type="InterPro" id="IPR014003">
    <property type="entry name" value="BBS5_PH"/>
</dbReference>
<keyword evidence="5" id="KW-0969">Cilium</keyword>
<dbReference type="SMART" id="SM00683">
    <property type="entry name" value="DM16"/>
    <property type="match status" value="1"/>
</dbReference>
<feature type="domain" description="BBSome complex member BBS5 PH" evidence="8">
    <location>
        <begin position="28"/>
        <end position="82"/>
    </location>
</feature>
<keyword evidence="4" id="KW-0963">Cytoplasm</keyword>
<evidence type="ECO:0000256" key="2">
    <source>
        <dbReference type="ARBA" id="ARBA00004245"/>
    </source>
</evidence>
<dbReference type="PANTHER" id="PTHR21351">
    <property type="entry name" value="BARDET-BIEDL SYNDROME PROTEIN 5"/>
    <property type="match status" value="1"/>
</dbReference>